<dbReference type="Proteomes" id="UP000252107">
    <property type="component" value="Unassembled WGS sequence"/>
</dbReference>
<evidence type="ECO:0000259" key="4">
    <source>
        <dbReference type="Pfam" id="PF00975"/>
    </source>
</evidence>
<feature type="domain" description="Thioesterase" evidence="4">
    <location>
        <begin position="199"/>
        <end position="403"/>
    </location>
</feature>
<evidence type="ECO:0008006" key="7">
    <source>
        <dbReference type="Google" id="ProtNLM"/>
    </source>
</evidence>
<dbReference type="Gene3D" id="3.40.50.12780">
    <property type="entry name" value="N-terminal domain of ligase-like"/>
    <property type="match status" value="1"/>
</dbReference>
<comment type="caution">
    <text evidence="5">The sequence shown here is derived from an EMBL/GenBank/DDBJ whole genome shotgun (WGS) entry which is preliminary data.</text>
</comment>
<dbReference type="InterPro" id="IPR000873">
    <property type="entry name" value="AMP-dep_synth/lig_dom"/>
</dbReference>
<evidence type="ECO:0000256" key="1">
    <source>
        <dbReference type="ARBA" id="ARBA00022450"/>
    </source>
</evidence>
<dbReference type="Pfam" id="PF00975">
    <property type="entry name" value="Thioesterase"/>
    <property type="match status" value="1"/>
</dbReference>
<keyword evidence="1" id="KW-0596">Phosphopantetheine</keyword>
<evidence type="ECO:0000259" key="3">
    <source>
        <dbReference type="Pfam" id="PF00501"/>
    </source>
</evidence>
<proteinExistence type="predicted"/>
<reference evidence="5" key="1">
    <citation type="submission" date="2016-04" db="EMBL/GenBank/DDBJ databases">
        <authorList>
            <person name="Tabuchi Yagui T.R."/>
        </authorList>
    </citation>
    <scope>NUCLEOTIDE SEQUENCE [LARGE SCALE GENOMIC DNA]</scope>
    <source>
        <strain evidence="5">NIES-26</strain>
    </source>
</reference>
<evidence type="ECO:0000256" key="2">
    <source>
        <dbReference type="ARBA" id="ARBA00022553"/>
    </source>
</evidence>
<dbReference type="Gene3D" id="3.40.50.1820">
    <property type="entry name" value="alpha/beta hydrolase"/>
    <property type="match status" value="1"/>
</dbReference>
<dbReference type="SUPFAM" id="SSF56801">
    <property type="entry name" value="Acetyl-CoA synthetase-like"/>
    <property type="match status" value="1"/>
</dbReference>
<dbReference type="InterPro" id="IPR029058">
    <property type="entry name" value="AB_hydrolase_fold"/>
</dbReference>
<name>A0A367RY34_9NOSO</name>
<sequence>MLQPHTTDGLWEIFAPLLQGIPTVIISNATVQDPQLFIKTLAYYKVTRIILVPSLLRLLLDNYSHLTKKLSQLKIWITSGEVLSVKLVQTFRELIPSAKLINLYGSSEVSANATYYDTSSLPEQANSVPIGRPIDNTQVYVLNRNLQLTPIGVAGELYVGSDGLAKGYLHRSELTQERFLDNPFIPGNKLYKLEDTLEQEKPEMISVEETATRYLQEIRKVQPNGPYLLGGHCYGGVLAFEMAQQLQSQSQTVSLLVIIDAIISETPVESTDNDDAKFLLRIAESIKTDNNIDFSVPFEELRDLPLNEQLHLINKKANFLFSDTEINDFIRNYQLFKAHVQAMRDYVPQVYSHKITLFRANEEIVHDFENPEWNTDDPLLGWGNFSHQPIEMIEIPGDHFSIFVEPYIHELARNLRVCIDNALCKRMFEKSN</sequence>
<evidence type="ECO:0000313" key="5">
    <source>
        <dbReference type="EMBL" id="RCJ40879.1"/>
    </source>
</evidence>
<organism evidence="5 6">
    <name type="scientific">Nostoc minutum NIES-26</name>
    <dbReference type="NCBI Taxonomy" id="1844469"/>
    <lineage>
        <taxon>Bacteria</taxon>
        <taxon>Bacillati</taxon>
        <taxon>Cyanobacteriota</taxon>
        <taxon>Cyanophyceae</taxon>
        <taxon>Nostocales</taxon>
        <taxon>Nostocaceae</taxon>
        <taxon>Nostoc</taxon>
    </lineage>
</organism>
<feature type="domain" description="AMP-dependent synthetase/ligase" evidence="3">
    <location>
        <begin position="9"/>
        <end position="169"/>
    </location>
</feature>
<protein>
    <recommendedName>
        <fullName evidence="7">Thioesterase domain-containing protein</fullName>
    </recommendedName>
</protein>
<evidence type="ECO:0000313" key="6">
    <source>
        <dbReference type="Proteomes" id="UP000252107"/>
    </source>
</evidence>
<dbReference type="InterPro" id="IPR001031">
    <property type="entry name" value="Thioesterase"/>
</dbReference>
<dbReference type="PANTHER" id="PTHR44845:SF6">
    <property type="entry name" value="BETA-ALANINE-ACTIVATING ENZYME"/>
    <property type="match status" value="1"/>
</dbReference>
<accession>A0A367RY34</accession>
<dbReference type="InterPro" id="IPR042099">
    <property type="entry name" value="ANL_N_sf"/>
</dbReference>
<keyword evidence="2" id="KW-0597">Phosphoprotein</keyword>
<dbReference type="Pfam" id="PF00501">
    <property type="entry name" value="AMP-binding"/>
    <property type="match status" value="1"/>
</dbReference>
<dbReference type="PANTHER" id="PTHR44845">
    <property type="entry name" value="CARRIER DOMAIN-CONTAINING PROTEIN"/>
    <property type="match status" value="1"/>
</dbReference>
<dbReference type="SUPFAM" id="SSF53474">
    <property type="entry name" value="alpha/beta-Hydrolases"/>
    <property type="match status" value="1"/>
</dbReference>
<keyword evidence="6" id="KW-1185">Reference proteome</keyword>
<gene>
    <name evidence="5" type="ORF">A6770_37120</name>
</gene>
<dbReference type="EMBL" id="LXQD01000038">
    <property type="protein sequence ID" value="RCJ40879.1"/>
    <property type="molecule type" value="Genomic_DNA"/>
</dbReference>
<dbReference type="AlphaFoldDB" id="A0A367RY34"/>